<dbReference type="Proteomes" id="UP000616201">
    <property type="component" value="Unassembled WGS sequence"/>
</dbReference>
<keyword evidence="1" id="KW-0472">Membrane</keyword>
<reference evidence="2" key="1">
    <citation type="submission" date="2018-02" db="EMBL/GenBank/DDBJ databases">
        <authorList>
            <person name="Vasarhelyi B.M."/>
            <person name="Deshmukh S."/>
            <person name="Balint B."/>
            <person name="Kukolya J."/>
        </authorList>
    </citation>
    <scope>NUCLEOTIDE SEQUENCE</scope>
    <source>
        <strain evidence="2">KB22</strain>
    </source>
</reference>
<evidence type="ECO:0000256" key="1">
    <source>
        <dbReference type="SAM" id="Phobius"/>
    </source>
</evidence>
<keyword evidence="3" id="KW-1185">Reference proteome</keyword>
<keyword evidence="1" id="KW-0812">Transmembrane</keyword>
<name>A0A928UXW9_9SPHI</name>
<keyword evidence="1" id="KW-1133">Transmembrane helix</keyword>
<sequence length="111" mass="13622">MIIASRFWTNLFSARKARAITIFPFIFLYKKEDKQDKVLINHERIHLAQALELLVIPFYMLYLSEFLIRFLLSFDFNKAYYSISFEKEAFANEENLSYLKSRKLWRFWKYI</sequence>
<comment type="caution">
    <text evidence="2">The sequence shown here is derived from an EMBL/GenBank/DDBJ whole genome shotgun (WGS) entry which is preliminary data.</text>
</comment>
<feature type="transmembrane region" description="Helical" evidence="1">
    <location>
        <begin position="50"/>
        <end position="72"/>
    </location>
</feature>
<evidence type="ECO:0000313" key="2">
    <source>
        <dbReference type="EMBL" id="MBE8713390.1"/>
    </source>
</evidence>
<dbReference type="AlphaFoldDB" id="A0A928UXW9"/>
<proteinExistence type="predicted"/>
<evidence type="ECO:0000313" key="3">
    <source>
        <dbReference type="Proteomes" id="UP000616201"/>
    </source>
</evidence>
<organism evidence="2 3">
    <name type="scientific">Sphingobacterium hungaricum</name>
    <dbReference type="NCBI Taxonomy" id="2082723"/>
    <lineage>
        <taxon>Bacteria</taxon>
        <taxon>Pseudomonadati</taxon>
        <taxon>Bacteroidota</taxon>
        <taxon>Sphingobacteriia</taxon>
        <taxon>Sphingobacteriales</taxon>
        <taxon>Sphingobacteriaceae</taxon>
        <taxon>Sphingobacterium</taxon>
    </lineage>
</organism>
<accession>A0A928UXW9</accession>
<gene>
    <name evidence="2" type="ORF">C4F49_06845</name>
</gene>
<dbReference type="EMBL" id="PRDK01000004">
    <property type="protein sequence ID" value="MBE8713390.1"/>
    <property type="molecule type" value="Genomic_DNA"/>
</dbReference>
<protein>
    <submittedName>
        <fullName evidence="2">Uncharacterized protein</fullName>
    </submittedName>
</protein>